<sequence length="260" mass="26815">MTTLAVAMLLSLPVGAAYAASTPPGPRADAAPVAAATPKPGTGDPKPTAKEKLKPAPGIHIPSWHKPVKPPTSLDLKRKMRRGMPPEGIHSAIDSFAPLLFLQSGPNPGLQAWSIAHHAFAVPSAPKVTCINIADGTHCTNPEGGATTWPKPLSTQPGSLSTVPGDISTTQVPQYVINPLDTSLILYPAVTKTPFAGFPDGSVGVGCLLLAAQYNCGYHPLAPLTNNAGQSNTNGLTGFVQVGNELYGATTSGLELCYNS</sequence>
<reference evidence="3" key="1">
    <citation type="journal article" date="2014" name="Int. J. Syst. Evol. Microbiol.">
        <title>Complete genome sequence of Corynebacterium casei LMG S-19264T (=DSM 44701T), isolated from a smear-ripened cheese.</title>
        <authorList>
            <consortium name="US DOE Joint Genome Institute (JGI-PGF)"/>
            <person name="Walter F."/>
            <person name="Albersmeier A."/>
            <person name="Kalinowski J."/>
            <person name="Ruckert C."/>
        </authorList>
    </citation>
    <scope>NUCLEOTIDE SEQUENCE</scope>
    <source>
        <strain evidence="3">JCM 13064</strain>
    </source>
</reference>
<organism evidence="3 4">
    <name type="scientific">Sphaerisporangium melleum</name>
    <dbReference type="NCBI Taxonomy" id="321316"/>
    <lineage>
        <taxon>Bacteria</taxon>
        <taxon>Bacillati</taxon>
        <taxon>Actinomycetota</taxon>
        <taxon>Actinomycetes</taxon>
        <taxon>Streptosporangiales</taxon>
        <taxon>Streptosporangiaceae</taxon>
        <taxon>Sphaerisporangium</taxon>
    </lineage>
</organism>
<evidence type="ECO:0008006" key="5">
    <source>
        <dbReference type="Google" id="ProtNLM"/>
    </source>
</evidence>
<dbReference type="EMBL" id="BMNT01000003">
    <property type="protein sequence ID" value="GGK67341.1"/>
    <property type="molecule type" value="Genomic_DNA"/>
</dbReference>
<protein>
    <recommendedName>
        <fullName evidence="5">Secreted protein</fullName>
    </recommendedName>
</protein>
<evidence type="ECO:0000256" key="1">
    <source>
        <dbReference type="SAM" id="MobiDB-lite"/>
    </source>
</evidence>
<evidence type="ECO:0000256" key="2">
    <source>
        <dbReference type="SAM" id="SignalP"/>
    </source>
</evidence>
<feature type="signal peptide" evidence="2">
    <location>
        <begin position="1"/>
        <end position="19"/>
    </location>
</feature>
<name>A0A917VET1_9ACTN</name>
<dbReference type="AlphaFoldDB" id="A0A917VET1"/>
<evidence type="ECO:0000313" key="4">
    <source>
        <dbReference type="Proteomes" id="UP000645217"/>
    </source>
</evidence>
<feature type="region of interest" description="Disordered" evidence="1">
    <location>
        <begin position="22"/>
        <end position="71"/>
    </location>
</feature>
<feature type="compositionally biased region" description="Low complexity" evidence="1">
    <location>
        <begin position="27"/>
        <end position="46"/>
    </location>
</feature>
<feature type="chain" id="PRO_5037930986" description="Secreted protein" evidence="2">
    <location>
        <begin position="20"/>
        <end position="260"/>
    </location>
</feature>
<gene>
    <name evidence="3" type="ORF">GCM10007964_07980</name>
</gene>
<accession>A0A917VET1</accession>
<keyword evidence="2" id="KW-0732">Signal</keyword>
<proteinExistence type="predicted"/>
<dbReference type="RefSeq" id="WP_189161535.1">
    <property type="nucleotide sequence ID" value="NZ_BMNT01000003.1"/>
</dbReference>
<comment type="caution">
    <text evidence="3">The sequence shown here is derived from an EMBL/GenBank/DDBJ whole genome shotgun (WGS) entry which is preliminary data.</text>
</comment>
<dbReference type="Proteomes" id="UP000645217">
    <property type="component" value="Unassembled WGS sequence"/>
</dbReference>
<reference evidence="3" key="2">
    <citation type="submission" date="2020-09" db="EMBL/GenBank/DDBJ databases">
        <authorList>
            <person name="Sun Q."/>
            <person name="Ohkuma M."/>
        </authorList>
    </citation>
    <scope>NUCLEOTIDE SEQUENCE</scope>
    <source>
        <strain evidence="3">JCM 13064</strain>
    </source>
</reference>
<evidence type="ECO:0000313" key="3">
    <source>
        <dbReference type="EMBL" id="GGK67341.1"/>
    </source>
</evidence>
<keyword evidence="4" id="KW-1185">Reference proteome</keyword>